<dbReference type="Pfam" id="PF13850">
    <property type="entry name" value="ERGIC_N"/>
    <property type="match status" value="1"/>
</dbReference>
<feature type="domain" description="Endoplasmic reticulum vesicle transporter N-terminal" evidence="7">
    <location>
        <begin position="42"/>
        <end position="127"/>
    </location>
</feature>
<evidence type="ECO:0000313" key="9">
    <source>
        <dbReference type="Proteomes" id="UP000707451"/>
    </source>
</evidence>
<dbReference type="GO" id="GO:0005789">
    <property type="term" value="C:endoplasmic reticulum membrane"/>
    <property type="evidence" value="ECO:0007669"/>
    <property type="project" value="TreeGrafter"/>
</dbReference>
<dbReference type="AlphaFoldDB" id="A0A9P7XKU6"/>
<evidence type="ECO:0000256" key="2">
    <source>
        <dbReference type="ARBA" id="ARBA00022692"/>
    </source>
</evidence>
<keyword evidence="3" id="KW-1133">Transmembrane helix</keyword>
<dbReference type="PANTHER" id="PTHR10984:SF81">
    <property type="entry name" value="ER-DERIVED VESICLES PROTEIN ERV41"/>
    <property type="match status" value="1"/>
</dbReference>
<feature type="compositionally biased region" description="Polar residues" evidence="5">
    <location>
        <begin position="26"/>
        <end position="36"/>
    </location>
</feature>
<name>A0A9P7XKU6_9FUNG</name>
<dbReference type="Pfam" id="PF07970">
    <property type="entry name" value="COPIIcoated_ERV"/>
    <property type="match status" value="1"/>
</dbReference>
<accession>A0A9P7XKU6</accession>
<gene>
    <name evidence="8" type="ORF">KI688_005053</name>
</gene>
<evidence type="ECO:0000256" key="4">
    <source>
        <dbReference type="ARBA" id="ARBA00023136"/>
    </source>
</evidence>
<evidence type="ECO:0000259" key="7">
    <source>
        <dbReference type="Pfam" id="PF13850"/>
    </source>
</evidence>
<dbReference type="GO" id="GO:0030134">
    <property type="term" value="C:COPII-coated ER to Golgi transport vesicle"/>
    <property type="evidence" value="ECO:0007669"/>
    <property type="project" value="TreeGrafter"/>
</dbReference>
<dbReference type="PANTHER" id="PTHR10984">
    <property type="entry name" value="ENDOPLASMIC RETICULUM-GOLGI INTERMEDIATE COMPARTMENT PROTEIN"/>
    <property type="match status" value="1"/>
</dbReference>
<evidence type="ECO:0000256" key="1">
    <source>
        <dbReference type="ARBA" id="ARBA00004370"/>
    </source>
</evidence>
<protein>
    <submittedName>
        <fullName evidence="8">Uncharacterized protein</fullName>
    </submittedName>
</protein>
<evidence type="ECO:0000256" key="5">
    <source>
        <dbReference type="SAM" id="MobiDB-lite"/>
    </source>
</evidence>
<keyword evidence="2" id="KW-0812">Transmembrane</keyword>
<sequence>MSLSSGPVHCGSFTDPQRHEPPEYPTKSQPPGASQHTTTMQFKEFDAFPKVESGFVKRTGSGGILTLVVSAILCILVMGEIKDYMTLRNDYNFIVDPLVNHQLQINLDITIAMPCETLRIDLRDIADVQLGLSEKVEKIPTHFKVYSSTHAEKIRHAPLNVQKMIRAASRKEALDHASKGNTDFKACRITGSFEANKLSGNMHITAVGHGYYGAHSDHSVMNMTHSIHELSFGELYPAIVNPLDDSFELSRTSFEAFQYFLVVVPTIYIDRSKKQLLTNQYSVSEYRRTFDEHQGIPGLFFKYEFEPMTLVISEESSMSFGHLLVRLAGLVGGYYVTAGMAHKVLSAIYYTIRPEQAPLKRHNV</sequence>
<comment type="subcellular location">
    <subcellularLocation>
        <location evidence="1">Membrane</location>
    </subcellularLocation>
</comment>
<keyword evidence="9" id="KW-1185">Reference proteome</keyword>
<evidence type="ECO:0000256" key="3">
    <source>
        <dbReference type="ARBA" id="ARBA00022989"/>
    </source>
</evidence>
<keyword evidence="4" id="KW-0472">Membrane</keyword>
<dbReference type="InterPro" id="IPR045888">
    <property type="entry name" value="Erv"/>
</dbReference>
<proteinExistence type="predicted"/>
<dbReference type="EMBL" id="JAHRHY010000018">
    <property type="protein sequence ID" value="KAG9062747.1"/>
    <property type="molecule type" value="Genomic_DNA"/>
</dbReference>
<comment type="caution">
    <text evidence="8">The sequence shown here is derived from an EMBL/GenBank/DDBJ whole genome shotgun (WGS) entry which is preliminary data.</text>
</comment>
<evidence type="ECO:0000313" key="8">
    <source>
        <dbReference type="EMBL" id="KAG9062747.1"/>
    </source>
</evidence>
<feature type="domain" description="Endoplasmic reticulum vesicle transporter C-terminal" evidence="6">
    <location>
        <begin position="175"/>
        <end position="340"/>
    </location>
</feature>
<reference evidence="8" key="1">
    <citation type="submission" date="2021-06" db="EMBL/GenBank/DDBJ databases">
        <title>Genome Sequence of Mortierella hyaline Strain SCG-10, a Cold-Adapted, Nitrate-Reducing Fungus Isolated from Soil in Minnesota, USA.</title>
        <authorList>
            <person name="Aldossari N."/>
        </authorList>
    </citation>
    <scope>NUCLEOTIDE SEQUENCE</scope>
    <source>
        <strain evidence="8">SCG-10</strain>
    </source>
</reference>
<dbReference type="InterPro" id="IPR039542">
    <property type="entry name" value="Erv_N"/>
</dbReference>
<dbReference type="OrthoDB" id="5541786at2759"/>
<dbReference type="GO" id="GO:0006890">
    <property type="term" value="P:retrograde vesicle-mediated transport, Golgi to endoplasmic reticulum"/>
    <property type="evidence" value="ECO:0007669"/>
    <property type="project" value="TreeGrafter"/>
</dbReference>
<dbReference type="GO" id="GO:0000139">
    <property type="term" value="C:Golgi membrane"/>
    <property type="evidence" value="ECO:0007669"/>
    <property type="project" value="TreeGrafter"/>
</dbReference>
<dbReference type="GO" id="GO:0006888">
    <property type="term" value="P:endoplasmic reticulum to Golgi vesicle-mediated transport"/>
    <property type="evidence" value="ECO:0007669"/>
    <property type="project" value="TreeGrafter"/>
</dbReference>
<feature type="region of interest" description="Disordered" evidence="5">
    <location>
        <begin position="1"/>
        <end position="36"/>
    </location>
</feature>
<evidence type="ECO:0000259" key="6">
    <source>
        <dbReference type="Pfam" id="PF07970"/>
    </source>
</evidence>
<organism evidence="8 9">
    <name type="scientific">Linnemannia hyalina</name>
    <dbReference type="NCBI Taxonomy" id="64524"/>
    <lineage>
        <taxon>Eukaryota</taxon>
        <taxon>Fungi</taxon>
        <taxon>Fungi incertae sedis</taxon>
        <taxon>Mucoromycota</taxon>
        <taxon>Mortierellomycotina</taxon>
        <taxon>Mortierellomycetes</taxon>
        <taxon>Mortierellales</taxon>
        <taxon>Mortierellaceae</taxon>
        <taxon>Linnemannia</taxon>
    </lineage>
</organism>
<dbReference type="InterPro" id="IPR012936">
    <property type="entry name" value="Erv_C"/>
</dbReference>
<dbReference type="Proteomes" id="UP000707451">
    <property type="component" value="Unassembled WGS sequence"/>
</dbReference>